<name>A0ABT6N150_9SPHN</name>
<gene>
    <name evidence="1" type="ORF">QGN17_08620</name>
</gene>
<keyword evidence="2" id="KW-1185">Reference proteome</keyword>
<protein>
    <submittedName>
        <fullName evidence="1">Uncharacterized protein</fullName>
    </submittedName>
</protein>
<comment type="caution">
    <text evidence="1">The sequence shown here is derived from an EMBL/GenBank/DDBJ whole genome shotgun (WGS) entry which is preliminary data.</text>
</comment>
<sequence length="80" mass="9310">MRLPIRNYLTTPLTIFIEPVCDQYEIPAGGEAIVTLDDGHQHSIDIHPENWVSIWNEGPDWATVEIFNEHQFSKLEHQKK</sequence>
<accession>A0ABT6N150</accession>
<proteinExistence type="predicted"/>
<evidence type="ECO:0000313" key="1">
    <source>
        <dbReference type="EMBL" id="MDH7638792.1"/>
    </source>
</evidence>
<dbReference type="Proteomes" id="UP001160625">
    <property type="component" value="Unassembled WGS sequence"/>
</dbReference>
<reference evidence="1" key="1">
    <citation type="submission" date="2023-04" db="EMBL/GenBank/DDBJ databases">
        <title>Sphingomonas sp. MAHUQ-71 isolated from rice field.</title>
        <authorList>
            <person name="Huq M.A."/>
        </authorList>
    </citation>
    <scope>NUCLEOTIDE SEQUENCE</scope>
    <source>
        <strain evidence="1">MAHUQ-71</strain>
    </source>
</reference>
<evidence type="ECO:0000313" key="2">
    <source>
        <dbReference type="Proteomes" id="UP001160625"/>
    </source>
</evidence>
<organism evidence="1 2">
    <name type="scientific">Sphingomonas oryzagri</name>
    <dbReference type="NCBI Taxonomy" id="3042314"/>
    <lineage>
        <taxon>Bacteria</taxon>
        <taxon>Pseudomonadati</taxon>
        <taxon>Pseudomonadota</taxon>
        <taxon>Alphaproteobacteria</taxon>
        <taxon>Sphingomonadales</taxon>
        <taxon>Sphingomonadaceae</taxon>
        <taxon>Sphingomonas</taxon>
    </lineage>
</organism>
<dbReference type="RefSeq" id="WP_281044071.1">
    <property type="nucleotide sequence ID" value="NZ_JARYGZ010000001.1"/>
</dbReference>
<dbReference type="EMBL" id="JARYGZ010000001">
    <property type="protein sequence ID" value="MDH7638792.1"/>
    <property type="molecule type" value="Genomic_DNA"/>
</dbReference>